<evidence type="ECO:0000256" key="4">
    <source>
        <dbReference type="ARBA" id="ARBA00022989"/>
    </source>
</evidence>
<dbReference type="InterPro" id="IPR051461">
    <property type="entry name" value="UPF0750_membrane"/>
</dbReference>
<dbReference type="Pfam" id="PF02588">
    <property type="entry name" value="YitT_membrane"/>
    <property type="match status" value="1"/>
</dbReference>
<feature type="transmembrane region" description="Helical" evidence="6">
    <location>
        <begin position="77"/>
        <end position="96"/>
    </location>
</feature>
<comment type="caution">
    <text evidence="7">The sequence shown here is derived from an EMBL/GenBank/DDBJ whole genome shotgun (WGS) entry which is preliminary data.</text>
</comment>
<evidence type="ECO:0000313" key="8">
    <source>
        <dbReference type="Proteomes" id="UP000288197"/>
    </source>
</evidence>
<feature type="transmembrane region" description="Helical" evidence="6">
    <location>
        <begin position="108"/>
        <end position="137"/>
    </location>
</feature>
<dbReference type="PANTHER" id="PTHR33545">
    <property type="entry name" value="UPF0750 MEMBRANE PROTEIN YITT-RELATED"/>
    <property type="match status" value="1"/>
</dbReference>
<dbReference type="GO" id="GO:0005886">
    <property type="term" value="C:plasma membrane"/>
    <property type="evidence" value="ECO:0007669"/>
    <property type="project" value="UniProtKB-SubCell"/>
</dbReference>
<dbReference type="InterPro" id="IPR003740">
    <property type="entry name" value="YitT"/>
</dbReference>
<dbReference type="Proteomes" id="UP000288197">
    <property type="component" value="Unassembled WGS sequence"/>
</dbReference>
<dbReference type="OrthoDB" id="1655932at2"/>
<gene>
    <name evidence="7" type="ORF">CBF32_07225</name>
</gene>
<dbReference type="GeneID" id="63146445"/>
<comment type="subcellular location">
    <subcellularLocation>
        <location evidence="1">Cell membrane</location>
        <topology evidence="1">Multi-pass membrane protein</topology>
    </subcellularLocation>
</comment>
<dbReference type="EMBL" id="NGJX01000006">
    <property type="protein sequence ID" value="RSU01782.1"/>
    <property type="molecule type" value="Genomic_DNA"/>
</dbReference>
<proteinExistence type="predicted"/>
<keyword evidence="5 6" id="KW-0472">Membrane</keyword>
<keyword evidence="2" id="KW-1003">Cell membrane</keyword>
<organism evidence="7 8">
    <name type="scientific">Vagococcus fluvialis</name>
    <dbReference type="NCBI Taxonomy" id="2738"/>
    <lineage>
        <taxon>Bacteria</taxon>
        <taxon>Bacillati</taxon>
        <taxon>Bacillota</taxon>
        <taxon>Bacilli</taxon>
        <taxon>Lactobacillales</taxon>
        <taxon>Enterococcaceae</taxon>
        <taxon>Vagococcus</taxon>
    </lineage>
</organism>
<accession>A0A369AYC1</accession>
<reference evidence="7 8" key="1">
    <citation type="submission" date="2017-05" db="EMBL/GenBank/DDBJ databases">
        <title>Vagococcus spp. assemblies.</title>
        <authorList>
            <person name="Gulvik C.A."/>
        </authorList>
    </citation>
    <scope>NUCLEOTIDE SEQUENCE [LARGE SCALE GENOMIC DNA]</scope>
    <source>
        <strain evidence="7 8">NCFB 2497</strain>
    </source>
</reference>
<name>A0A369AYC1_9ENTE</name>
<protein>
    <submittedName>
        <fullName evidence="7">Uncharacterized protein</fullName>
    </submittedName>
</protein>
<feature type="transmembrane region" description="Helical" evidence="6">
    <location>
        <begin position="157"/>
        <end position="185"/>
    </location>
</feature>
<evidence type="ECO:0000256" key="6">
    <source>
        <dbReference type="SAM" id="Phobius"/>
    </source>
</evidence>
<feature type="transmembrane region" description="Helical" evidence="6">
    <location>
        <begin position="6"/>
        <end position="24"/>
    </location>
</feature>
<evidence type="ECO:0000256" key="3">
    <source>
        <dbReference type="ARBA" id="ARBA00022692"/>
    </source>
</evidence>
<evidence type="ECO:0000313" key="7">
    <source>
        <dbReference type="EMBL" id="RSU01782.1"/>
    </source>
</evidence>
<dbReference type="PANTHER" id="PTHR33545:SF5">
    <property type="entry name" value="UPF0750 MEMBRANE PROTEIN YITT"/>
    <property type="match status" value="1"/>
</dbReference>
<sequence>MNKKQLIAVIKIIIGNLLMGLAYAKWMKPNTIINGGVTSVAMILEKVTGLNILYLTNGVTLILLVVCWFYLGKENFAKSLFSSICYNTFFSLFYMLPINLQINLPIDFLLASMFISMGYYCCLSSNSSTVGMDVIALVLYKKNNKLNLAKTIRYINYIVLIFGLITYGFKSVVIGVIFSYVYSFFLDRLMIANKKGVLI</sequence>
<evidence type="ECO:0000256" key="5">
    <source>
        <dbReference type="ARBA" id="ARBA00023136"/>
    </source>
</evidence>
<keyword evidence="3 6" id="KW-0812">Transmembrane</keyword>
<feature type="transmembrane region" description="Helical" evidence="6">
    <location>
        <begin position="52"/>
        <end position="71"/>
    </location>
</feature>
<evidence type="ECO:0000256" key="2">
    <source>
        <dbReference type="ARBA" id="ARBA00022475"/>
    </source>
</evidence>
<evidence type="ECO:0000256" key="1">
    <source>
        <dbReference type="ARBA" id="ARBA00004651"/>
    </source>
</evidence>
<dbReference type="AlphaFoldDB" id="A0A369AYC1"/>
<keyword evidence="4 6" id="KW-1133">Transmembrane helix</keyword>
<dbReference type="RefSeq" id="WP_086342351.1">
    <property type="nucleotide sequence ID" value="NZ_CP081461.1"/>
</dbReference>
<keyword evidence="8" id="KW-1185">Reference proteome</keyword>